<dbReference type="SUPFAM" id="SSF56300">
    <property type="entry name" value="Metallo-dependent phosphatases"/>
    <property type="match status" value="1"/>
</dbReference>
<dbReference type="PANTHER" id="PTHR11575:SF24">
    <property type="entry name" value="5'-NUCLEOTIDASE"/>
    <property type="match status" value="1"/>
</dbReference>
<name>A0A809RN81_9PROT</name>
<dbReference type="PRINTS" id="PR01607">
    <property type="entry name" value="APYRASEFAMLY"/>
</dbReference>
<accession>A0A809RN81</accession>
<evidence type="ECO:0000259" key="4">
    <source>
        <dbReference type="Pfam" id="PF02872"/>
    </source>
</evidence>
<dbReference type="PANTHER" id="PTHR11575">
    <property type="entry name" value="5'-NUCLEOTIDASE-RELATED"/>
    <property type="match status" value="1"/>
</dbReference>
<evidence type="ECO:0000259" key="3">
    <source>
        <dbReference type="Pfam" id="PF00149"/>
    </source>
</evidence>
<dbReference type="AlphaFoldDB" id="A0A809RN81"/>
<keyword evidence="6" id="KW-1185">Reference proteome</keyword>
<dbReference type="InterPro" id="IPR004843">
    <property type="entry name" value="Calcineurin-like_PHP"/>
</dbReference>
<dbReference type="InterPro" id="IPR029052">
    <property type="entry name" value="Metallo-depent_PP-like"/>
</dbReference>
<feature type="domain" description="5'-Nucleotidase C-terminal" evidence="4">
    <location>
        <begin position="367"/>
        <end position="516"/>
    </location>
</feature>
<dbReference type="KEGG" id="sniv:SFSGTM_09690"/>
<dbReference type="InterPro" id="IPR006179">
    <property type="entry name" value="5_nucleotidase/apyrase"/>
</dbReference>
<evidence type="ECO:0000256" key="1">
    <source>
        <dbReference type="ARBA" id="ARBA00022729"/>
    </source>
</evidence>
<dbReference type="EMBL" id="AP021881">
    <property type="protein sequence ID" value="BBP00261.1"/>
    <property type="molecule type" value="Genomic_DNA"/>
</dbReference>
<evidence type="ECO:0000313" key="5">
    <source>
        <dbReference type="EMBL" id="BBP00261.1"/>
    </source>
</evidence>
<comment type="similarity">
    <text evidence="2">Belongs to the 5'-nucleotidase family.</text>
</comment>
<dbReference type="GO" id="GO:0016787">
    <property type="term" value="F:hydrolase activity"/>
    <property type="evidence" value="ECO:0007669"/>
    <property type="project" value="UniProtKB-KW"/>
</dbReference>
<keyword evidence="1 2" id="KW-0732">Signal</keyword>
<dbReference type="InterPro" id="IPR036907">
    <property type="entry name" value="5'-Nucleotdase_C_sf"/>
</dbReference>
<feature type="signal peptide" evidence="2">
    <location>
        <begin position="1"/>
        <end position="24"/>
    </location>
</feature>
<organism evidence="5 6">
    <name type="scientific">Sulfuriferula nivalis</name>
    <dbReference type="NCBI Taxonomy" id="2675298"/>
    <lineage>
        <taxon>Bacteria</taxon>
        <taxon>Pseudomonadati</taxon>
        <taxon>Pseudomonadota</taxon>
        <taxon>Betaproteobacteria</taxon>
        <taxon>Nitrosomonadales</taxon>
        <taxon>Sulfuricellaceae</taxon>
        <taxon>Sulfuriferula</taxon>
    </lineage>
</organism>
<dbReference type="InterPro" id="IPR008334">
    <property type="entry name" value="5'-Nucleotdase_C"/>
</dbReference>
<dbReference type="GO" id="GO:0000166">
    <property type="term" value="F:nucleotide binding"/>
    <property type="evidence" value="ECO:0007669"/>
    <property type="project" value="UniProtKB-KW"/>
</dbReference>
<evidence type="ECO:0000256" key="2">
    <source>
        <dbReference type="RuleBase" id="RU362119"/>
    </source>
</evidence>
<sequence>MLGRFKLRLLTLVTVVLLAQPAIAVEAGQDASTKTITFIHLNDLHAHLTTHPELVRYGEKSQLEQRGGMARLATLIKQLRQQYPNSVLMNIGDAFHGGVEALFTNGNAIIDPVNALGVDVGVVGNWDYAYGPIVTRSRFGALKSQGLFTDGTIQRVNYPTLAANLKITLPFFRRGDYLMPPTMLKEINGVKIGFVGITSDIVPRMHPMLAFGLKFLDFDTKTYAELITKHASDLRAQGAQIVVVMSELGIQKDYSLANIISPNLVDVFFSAHTHEVVRKPLTTKSGALVVEAGGDGAYLGRMNIVVKNNKVVSRDWHLFDVTTKIPEDAHMKELVTAARAPFLGDHVNIKLPSMAASIKLTQSIDTVVGYTSVPLDRHNALESTFNDAMADVMRRVGKTQVGITPGFRFDSPVYVAGAALEDNTIADGAITLEDVYRYFPVPYMVATGMITGEKLRQVIEYNLTSVFSPDMSLQSGGWADGWSGLKIKLDLARPNGSRVLDMQLKDESHALLPDQIVTVTGCARPFDTKADTTLCSYDGFESVESLINPETSKPWTAADLFVYGLKNGLIGKQNRHDVEDVHQTKMWPADPFVQPLKGVSAGVE</sequence>
<dbReference type="Gene3D" id="3.60.21.10">
    <property type="match status" value="1"/>
</dbReference>
<reference evidence="6" key="1">
    <citation type="submission" date="2019-11" db="EMBL/GenBank/DDBJ databases">
        <title>Isolation and characterization of a novel species in the genus Sulfuriferula.</title>
        <authorList>
            <person name="Mochizuki J."/>
            <person name="Kojima H."/>
            <person name="Fukui M."/>
        </authorList>
    </citation>
    <scope>NUCLEOTIDE SEQUENCE [LARGE SCALE GENOMIC DNA]</scope>
    <source>
        <strain evidence="6">SGTM</strain>
    </source>
</reference>
<dbReference type="GO" id="GO:0009166">
    <property type="term" value="P:nucleotide catabolic process"/>
    <property type="evidence" value="ECO:0007669"/>
    <property type="project" value="InterPro"/>
</dbReference>
<keyword evidence="2" id="KW-0378">Hydrolase</keyword>
<dbReference type="Pfam" id="PF02872">
    <property type="entry name" value="5_nucleotid_C"/>
    <property type="match status" value="1"/>
</dbReference>
<feature type="domain" description="Calcineurin-like phosphoesterase" evidence="3">
    <location>
        <begin position="37"/>
        <end position="275"/>
    </location>
</feature>
<dbReference type="SUPFAM" id="SSF55816">
    <property type="entry name" value="5'-nucleotidase (syn. UDP-sugar hydrolase), C-terminal domain"/>
    <property type="match status" value="1"/>
</dbReference>
<dbReference type="GO" id="GO:0030288">
    <property type="term" value="C:outer membrane-bounded periplasmic space"/>
    <property type="evidence" value="ECO:0007669"/>
    <property type="project" value="TreeGrafter"/>
</dbReference>
<dbReference type="Proteomes" id="UP000463939">
    <property type="component" value="Chromosome"/>
</dbReference>
<protein>
    <recommendedName>
        <fullName evidence="7">5'-nucleotidase</fullName>
    </recommendedName>
</protein>
<evidence type="ECO:0008006" key="7">
    <source>
        <dbReference type="Google" id="ProtNLM"/>
    </source>
</evidence>
<dbReference type="Gene3D" id="3.90.780.10">
    <property type="entry name" value="5'-Nucleotidase, C-terminal domain"/>
    <property type="match status" value="1"/>
</dbReference>
<dbReference type="Pfam" id="PF00149">
    <property type="entry name" value="Metallophos"/>
    <property type="match status" value="1"/>
</dbReference>
<gene>
    <name evidence="5" type="ORF">SFSGTM_09690</name>
</gene>
<proteinExistence type="inferred from homology"/>
<feature type="chain" id="PRO_5033108878" description="5'-nucleotidase" evidence="2">
    <location>
        <begin position="25"/>
        <end position="604"/>
    </location>
</feature>
<keyword evidence="2" id="KW-0547">Nucleotide-binding</keyword>
<evidence type="ECO:0000313" key="6">
    <source>
        <dbReference type="Proteomes" id="UP000463939"/>
    </source>
</evidence>
<dbReference type="RefSeq" id="WP_162084210.1">
    <property type="nucleotide sequence ID" value="NZ_AP021881.1"/>
</dbReference>